<name>A0A2T0SHD9_9BACT</name>
<gene>
    <name evidence="1" type="ORF">CLV58_12082</name>
</gene>
<proteinExistence type="predicted"/>
<evidence type="ECO:0000313" key="2">
    <source>
        <dbReference type="Proteomes" id="UP000238375"/>
    </source>
</evidence>
<comment type="caution">
    <text evidence="1">The sequence shown here is derived from an EMBL/GenBank/DDBJ whole genome shotgun (WGS) entry which is preliminary data.</text>
</comment>
<dbReference type="EMBL" id="PVTE01000020">
    <property type="protein sequence ID" value="PRY32830.1"/>
    <property type="molecule type" value="Genomic_DNA"/>
</dbReference>
<dbReference type="AlphaFoldDB" id="A0A2T0SHD9"/>
<organism evidence="1 2">
    <name type="scientific">Spirosoma oryzae</name>
    <dbReference type="NCBI Taxonomy" id="1469603"/>
    <lineage>
        <taxon>Bacteria</taxon>
        <taxon>Pseudomonadati</taxon>
        <taxon>Bacteroidota</taxon>
        <taxon>Cytophagia</taxon>
        <taxon>Cytophagales</taxon>
        <taxon>Cytophagaceae</taxon>
        <taxon>Spirosoma</taxon>
    </lineage>
</organism>
<keyword evidence="2" id="KW-1185">Reference proteome</keyword>
<sequence length="142" mass="15464">MKHALILSCLLWLLILRGGYAQSIPAGATGVDLVTAQPDSALFRAVSGFLETQEFVIEQTDEQTYTLSTELNENVAPSMRVLVSVDGGTAHFTAEGRPSDWADTDQPFTHEGETKTGFLVLNRLVDQFARSFANATVEYVAP</sequence>
<accession>A0A2T0SHD9</accession>
<dbReference type="RefSeq" id="WP_245882397.1">
    <property type="nucleotide sequence ID" value="NZ_PVTE01000020.1"/>
</dbReference>
<protein>
    <submittedName>
        <fullName evidence="1">Uncharacterized protein</fullName>
    </submittedName>
</protein>
<dbReference type="Proteomes" id="UP000238375">
    <property type="component" value="Unassembled WGS sequence"/>
</dbReference>
<reference evidence="1 2" key="1">
    <citation type="submission" date="2018-03" db="EMBL/GenBank/DDBJ databases">
        <title>Genomic Encyclopedia of Archaeal and Bacterial Type Strains, Phase II (KMG-II): from individual species to whole genera.</title>
        <authorList>
            <person name="Goeker M."/>
        </authorList>
    </citation>
    <scope>NUCLEOTIDE SEQUENCE [LARGE SCALE GENOMIC DNA]</scope>
    <source>
        <strain evidence="1 2">DSM 28354</strain>
    </source>
</reference>
<evidence type="ECO:0000313" key="1">
    <source>
        <dbReference type="EMBL" id="PRY32830.1"/>
    </source>
</evidence>